<proteinExistence type="predicted"/>
<dbReference type="Proteomes" id="UP000466332">
    <property type="component" value="Unassembled WGS sequence"/>
</dbReference>
<keyword evidence="2" id="KW-1185">Reference proteome</keyword>
<organism evidence="1 2">
    <name type="scientific">Duganella margarita</name>
    <dbReference type="NCBI Taxonomy" id="2692170"/>
    <lineage>
        <taxon>Bacteria</taxon>
        <taxon>Pseudomonadati</taxon>
        <taxon>Pseudomonadota</taxon>
        <taxon>Betaproteobacteria</taxon>
        <taxon>Burkholderiales</taxon>
        <taxon>Oxalobacteraceae</taxon>
        <taxon>Telluria group</taxon>
        <taxon>Duganella</taxon>
    </lineage>
</organism>
<dbReference type="EMBL" id="WWCS01000024">
    <property type="protein sequence ID" value="MYN42743.1"/>
    <property type="molecule type" value="Genomic_DNA"/>
</dbReference>
<dbReference type="RefSeq" id="WP_161047628.1">
    <property type="nucleotide sequence ID" value="NZ_WWCS01000024.1"/>
</dbReference>
<evidence type="ECO:0000313" key="2">
    <source>
        <dbReference type="Proteomes" id="UP000466332"/>
    </source>
</evidence>
<gene>
    <name evidence="1" type="ORF">GTP55_25700</name>
</gene>
<sequence length="151" mass="16163">MTTTTAQKIISAGFDIALLSSPEKISKVHTVEVVHDDDGNMLAGFDIVGKNSVQYKDVIRSTSVAAIKRSQTKKEQIDAKTEKGAGTLYDLGEDRNRKIAIAVVVGAPGFVSNGEPVALTPEFLNLCFDAQPTWEAKILAALEADANFLAI</sequence>
<accession>A0ABW9WP59</accession>
<reference evidence="1 2" key="1">
    <citation type="submission" date="2019-12" db="EMBL/GenBank/DDBJ databases">
        <title>Novel species isolated from a subtropical stream in China.</title>
        <authorList>
            <person name="Lu H."/>
        </authorList>
    </citation>
    <scope>NUCLEOTIDE SEQUENCE [LARGE SCALE GENOMIC DNA]</scope>
    <source>
        <strain evidence="1 2">FT109W</strain>
    </source>
</reference>
<comment type="caution">
    <text evidence="1">The sequence shown here is derived from an EMBL/GenBank/DDBJ whole genome shotgun (WGS) entry which is preliminary data.</text>
</comment>
<evidence type="ECO:0000313" key="1">
    <source>
        <dbReference type="EMBL" id="MYN42743.1"/>
    </source>
</evidence>
<protein>
    <submittedName>
        <fullName evidence="1">Uncharacterized protein</fullName>
    </submittedName>
</protein>
<name>A0ABW9WP59_9BURK</name>